<reference evidence="2" key="1">
    <citation type="journal article" date="2013" name="Nature">
        <title>Draft genome of the wheat A-genome progenitor Triticum urartu.</title>
        <authorList>
            <person name="Ling H.Q."/>
            <person name="Zhao S."/>
            <person name="Liu D."/>
            <person name="Wang J."/>
            <person name="Sun H."/>
            <person name="Zhang C."/>
            <person name="Fan H."/>
            <person name="Li D."/>
            <person name="Dong L."/>
            <person name="Tao Y."/>
            <person name="Gao C."/>
            <person name="Wu H."/>
            <person name="Li Y."/>
            <person name="Cui Y."/>
            <person name="Guo X."/>
            <person name="Zheng S."/>
            <person name="Wang B."/>
            <person name="Yu K."/>
            <person name="Liang Q."/>
            <person name="Yang W."/>
            <person name="Lou X."/>
            <person name="Chen J."/>
            <person name="Feng M."/>
            <person name="Jian J."/>
            <person name="Zhang X."/>
            <person name="Luo G."/>
            <person name="Jiang Y."/>
            <person name="Liu J."/>
            <person name="Wang Z."/>
            <person name="Sha Y."/>
            <person name="Zhang B."/>
            <person name="Wu H."/>
            <person name="Tang D."/>
            <person name="Shen Q."/>
            <person name="Xue P."/>
            <person name="Zou S."/>
            <person name="Wang X."/>
            <person name="Liu X."/>
            <person name="Wang F."/>
            <person name="Yang Y."/>
            <person name="An X."/>
            <person name="Dong Z."/>
            <person name="Zhang K."/>
            <person name="Zhang X."/>
            <person name="Luo M.C."/>
            <person name="Dvorak J."/>
            <person name="Tong Y."/>
            <person name="Wang J."/>
            <person name="Yang H."/>
            <person name="Li Z."/>
            <person name="Wang D."/>
            <person name="Zhang A."/>
            <person name="Wang J."/>
        </authorList>
    </citation>
    <scope>NUCLEOTIDE SEQUENCE</scope>
    <source>
        <strain evidence="2">cv. G1812</strain>
    </source>
</reference>
<dbReference type="Gramene" id="TuG1812G0100002720.01.T01">
    <property type="protein sequence ID" value="TuG1812G0100002720.01.T01.cds321419"/>
    <property type="gene ID" value="TuG1812G0100002720.01"/>
</dbReference>
<evidence type="ECO:0000313" key="2">
    <source>
        <dbReference type="Proteomes" id="UP000015106"/>
    </source>
</evidence>
<name>A0A8R7P551_TRIUA</name>
<protein>
    <submittedName>
        <fullName evidence="1">Uncharacterized protein</fullName>
    </submittedName>
</protein>
<organism evidence="1 2">
    <name type="scientific">Triticum urartu</name>
    <name type="common">Red wild einkorn</name>
    <name type="synonym">Crithodium urartu</name>
    <dbReference type="NCBI Taxonomy" id="4572"/>
    <lineage>
        <taxon>Eukaryota</taxon>
        <taxon>Viridiplantae</taxon>
        <taxon>Streptophyta</taxon>
        <taxon>Embryophyta</taxon>
        <taxon>Tracheophyta</taxon>
        <taxon>Spermatophyta</taxon>
        <taxon>Magnoliopsida</taxon>
        <taxon>Liliopsida</taxon>
        <taxon>Poales</taxon>
        <taxon>Poaceae</taxon>
        <taxon>BOP clade</taxon>
        <taxon>Pooideae</taxon>
        <taxon>Triticodae</taxon>
        <taxon>Triticeae</taxon>
        <taxon>Triticinae</taxon>
        <taxon>Triticum</taxon>
    </lineage>
</organism>
<dbReference type="EnsemblPlants" id="TuG1812G0100002720.01.T01">
    <property type="protein sequence ID" value="TuG1812G0100002720.01.T01.cds321419"/>
    <property type="gene ID" value="TuG1812G0100002720.01"/>
</dbReference>
<sequence length="29" mass="3329">MNSNLGVHLSQDRRKIYAYLCHAICITAH</sequence>
<reference evidence="1" key="3">
    <citation type="submission" date="2022-06" db="UniProtKB">
        <authorList>
            <consortium name="EnsemblPlants"/>
        </authorList>
    </citation>
    <scope>IDENTIFICATION</scope>
</reference>
<accession>A0A8R7P551</accession>
<reference evidence="1" key="2">
    <citation type="submission" date="2018-03" db="EMBL/GenBank/DDBJ databases">
        <title>The Triticum urartu genome reveals the dynamic nature of wheat genome evolution.</title>
        <authorList>
            <person name="Ling H."/>
            <person name="Ma B."/>
            <person name="Shi X."/>
            <person name="Liu H."/>
            <person name="Dong L."/>
            <person name="Sun H."/>
            <person name="Cao Y."/>
            <person name="Gao Q."/>
            <person name="Zheng S."/>
            <person name="Li Y."/>
            <person name="Yu Y."/>
            <person name="Du H."/>
            <person name="Qi M."/>
            <person name="Li Y."/>
            <person name="Yu H."/>
            <person name="Cui Y."/>
            <person name="Wang N."/>
            <person name="Chen C."/>
            <person name="Wu H."/>
            <person name="Zhao Y."/>
            <person name="Zhang J."/>
            <person name="Li Y."/>
            <person name="Zhou W."/>
            <person name="Zhang B."/>
            <person name="Hu W."/>
            <person name="Eijk M."/>
            <person name="Tang J."/>
            <person name="Witsenboer H."/>
            <person name="Zhao S."/>
            <person name="Li Z."/>
            <person name="Zhang A."/>
            <person name="Wang D."/>
            <person name="Liang C."/>
        </authorList>
    </citation>
    <scope>NUCLEOTIDE SEQUENCE [LARGE SCALE GENOMIC DNA]</scope>
    <source>
        <strain evidence="1">cv. G1812</strain>
    </source>
</reference>
<dbReference type="Proteomes" id="UP000015106">
    <property type="component" value="Chromosome 1"/>
</dbReference>
<evidence type="ECO:0000313" key="1">
    <source>
        <dbReference type="EnsemblPlants" id="TuG1812G0100002720.01.T01.cds321419"/>
    </source>
</evidence>
<keyword evidence="2" id="KW-1185">Reference proteome</keyword>
<dbReference type="AlphaFoldDB" id="A0A8R7P551"/>
<proteinExistence type="predicted"/>